<dbReference type="RefSeq" id="WP_144044862.1">
    <property type="nucleotide sequence ID" value="NZ_CP041614.1"/>
</dbReference>
<evidence type="ECO:0000313" key="2">
    <source>
        <dbReference type="Proteomes" id="UP000315947"/>
    </source>
</evidence>
<name>A0ABX5WUA4_9GAMM</name>
<dbReference type="EMBL" id="CP041614">
    <property type="protein sequence ID" value="QDO82473.1"/>
    <property type="molecule type" value="Genomic_DNA"/>
</dbReference>
<gene>
    <name evidence="1" type="ORF">FM037_03470</name>
</gene>
<proteinExistence type="predicted"/>
<organism evidence="1 2">
    <name type="scientific">Shewanella psychropiezotolerans</name>
    <dbReference type="NCBI Taxonomy" id="2593655"/>
    <lineage>
        <taxon>Bacteria</taxon>
        <taxon>Pseudomonadati</taxon>
        <taxon>Pseudomonadota</taxon>
        <taxon>Gammaproteobacteria</taxon>
        <taxon>Alteromonadales</taxon>
        <taxon>Shewanellaceae</taxon>
        <taxon>Shewanella</taxon>
    </lineage>
</organism>
<sequence>MEPISTGIAIGLVSNVIFKALCISTTVTVDILKKHFDNPPSDEILQQIASKAQELEIDDEWSPKRIERAIGADPSFLQMLSASNITSSTIINQHHTGTGDNVAGDKIVTG</sequence>
<protein>
    <submittedName>
        <fullName evidence="1">Uncharacterized protein</fullName>
    </submittedName>
</protein>
<evidence type="ECO:0000313" key="1">
    <source>
        <dbReference type="EMBL" id="QDO82473.1"/>
    </source>
</evidence>
<keyword evidence="2" id="KW-1185">Reference proteome</keyword>
<dbReference type="Pfam" id="PF20701">
    <property type="entry name" value="HetE-N"/>
    <property type="match status" value="1"/>
</dbReference>
<reference evidence="1 2" key="1">
    <citation type="submission" date="2019-07" db="EMBL/GenBank/DDBJ databases">
        <title>Shewanella sp. YLB-06 whole genomic sequence.</title>
        <authorList>
            <person name="Yu L."/>
        </authorList>
    </citation>
    <scope>NUCLEOTIDE SEQUENCE [LARGE SCALE GENOMIC DNA]</scope>
    <source>
        <strain evidence="1 2">YLB-06</strain>
    </source>
</reference>
<accession>A0ABX5WUA4</accession>
<dbReference type="Proteomes" id="UP000315947">
    <property type="component" value="Chromosome"/>
</dbReference>